<dbReference type="GO" id="GO:0016301">
    <property type="term" value="F:kinase activity"/>
    <property type="evidence" value="ECO:0007669"/>
    <property type="project" value="UniProtKB-KW"/>
</dbReference>
<keyword evidence="5" id="KW-1185">Reference proteome</keyword>
<feature type="domain" description="Carbohydrate kinase PfkB" evidence="3">
    <location>
        <begin position="21"/>
        <end position="322"/>
    </location>
</feature>
<keyword evidence="2 4" id="KW-0418">Kinase</keyword>
<dbReference type="InterPro" id="IPR011913">
    <property type="entry name" value="RfaE_dom_I"/>
</dbReference>
<evidence type="ECO:0000313" key="5">
    <source>
        <dbReference type="Proteomes" id="UP001161497"/>
    </source>
</evidence>
<dbReference type="EMBL" id="OX458932">
    <property type="protein sequence ID" value="CAI9085519.1"/>
    <property type="molecule type" value="Genomic_DNA"/>
</dbReference>
<dbReference type="CDD" id="cd01172">
    <property type="entry name" value="RfaE_like"/>
    <property type="match status" value="1"/>
</dbReference>
<proteinExistence type="predicted"/>
<dbReference type="InterPro" id="IPR029056">
    <property type="entry name" value="Ribokinase-like"/>
</dbReference>
<dbReference type="EC" id="2.7.-.-" evidence="4"/>
<dbReference type="Gene3D" id="3.40.1190.20">
    <property type="match status" value="1"/>
</dbReference>
<evidence type="ECO:0000256" key="2">
    <source>
        <dbReference type="ARBA" id="ARBA00022777"/>
    </source>
</evidence>
<organism evidence="4 5">
    <name type="scientific">Candidatus Methylacidiphilum fumarolicum</name>
    <dbReference type="NCBI Taxonomy" id="591154"/>
    <lineage>
        <taxon>Bacteria</taxon>
        <taxon>Pseudomonadati</taxon>
        <taxon>Verrucomicrobiota</taxon>
        <taxon>Methylacidiphilae</taxon>
        <taxon>Methylacidiphilales</taxon>
        <taxon>Methylacidiphilaceae</taxon>
        <taxon>Methylacidiphilum (ex Ratnadevi et al. 2023)</taxon>
    </lineage>
</organism>
<dbReference type="InterPro" id="IPR011611">
    <property type="entry name" value="PfkB_dom"/>
</dbReference>
<evidence type="ECO:0000256" key="1">
    <source>
        <dbReference type="ARBA" id="ARBA00022679"/>
    </source>
</evidence>
<evidence type="ECO:0000259" key="3">
    <source>
        <dbReference type="Pfam" id="PF00294"/>
    </source>
</evidence>
<dbReference type="Proteomes" id="UP001161497">
    <property type="component" value="Chromosome"/>
</dbReference>
<protein>
    <submittedName>
        <fullName evidence="4">ADP-heptose synthase / D-glycero-beta-D-manno-heptose 7-phosphate kinase</fullName>
        <ecNumber evidence="4">2.7.-.-</ecNumber>
    </submittedName>
</protein>
<dbReference type="RefSeq" id="WP_009058837.1">
    <property type="nucleotide sequence ID" value="NZ_JAHXRZ010000002.1"/>
</dbReference>
<dbReference type="Pfam" id="PF00294">
    <property type="entry name" value="PfkB"/>
    <property type="match status" value="1"/>
</dbReference>
<name>A0ABN8XE46_9BACT</name>
<evidence type="ECO:0000313" key="4">
    <source>
        <dbReference type="EMBL" id="CAI9085519.1"/>
    </source>
</evidence>
<gene>
    <name evidence="4" type="ORF">MFUM_1158</name>
</gene>
<reference evidence="4" key="1">
    <citation type="submission" date="2023-03" db="EMBL/GenBank/DDBJ databases">
        <authorList>
            <person name="Cremers G."/>
            <person name="Picone N."/>
        </authorList>
    </citation>
    <scope>NUCLEOTIDE SEQUENCE</scope>
    <source>
        <strain evidence="4">Sample_alias</strain>
    </source>
</reference>
<accession>A0ABN8XE46</accession>
<dbReference type="PANTHER" id="PTHR46969">
    <property type="entry name" value="BIFUNCTIONAL PROTEIN HLDE"/>
    <property type="match status" value="1"/>
</dbReference>
<keyword evidence="1 4" id="KW-0808">Transferase</keyword>
<dbReference type="SUPFAM" id="SSF53613">
    <property type="entry name" value="Ribokinase-like"/>
    <property type="match status" value="1"/>
</dbReference>
<sequence>MFFSANAIDHFLARFSKLRALVIGDLMLDEFVWGKVSRLSPEAPVPIVEVQKCSYFPGGAANVARNLLEFTKEVSVLGVVGEDEAGKKLLQSLENFGCNLSGIQIIQNRQTTQKTRIFGRQQQVVRVDRETKEPIPKEITQNILLYLERELDSKDLIIIEDYAKGLLDQTIIDFILNHTKGKDIFVAVDPHSNNRLNWTGVSVVKPNRKEAIALAGFPDVHEEDLTKIREAAEILQKKWHCSYILVTLGEEGMLLLEKEGKPKTISAVSREVFDVSGAGDTAISLFSLALSAGATGFEAALIANHGAGVVVGKLGTATCTPAELKQSILSSPHTIDTRL</sequence>
<dbReference type="PANTHER" id="PTHR46969:SF1">
    <property type="entry name" value="BIFUNCTIONAL PROTEIN HLDE"/>
    <property type="match status" value="1"/>
</dbReference>